<comment type="similarity">
    <text evidence="7">Belongs to the DNA polymerase HolA subunit family.</text>
</comment>
<gene>
    <name evidence="11" type="primary">yqeN_18</name>
    <name evidence="11" type="ORF">SDC9_84171</name>
</gene>
<dbReference type="Gene3D" id="1.20.272.10">
    <property type="match status" value="1"/>
</dbReference>
<accession>A0A644ZFR7</accession>
<dbReference type="EMBL" id="VSSQ01007989">
    <property type="protein sequence ID" value="MPM37553.1"/>
    <property type="molecule type" value="Genomic_DNA"/>
</dbReference>
<dbReference type="GO" id="GO:0006261">
    <property type="term" value="P:DNA-templated DNA replication"/>
    <property type="evidence" value="ECO:0007669"/>
    <property type="project" value="TreeGrafter"/>
</dbReference>
<keyword evidence="6" id="KW-0239">DNA-directed DNA polymerase</keyword>
<dbReference type="Gene3D" id="1.10.8.60">
    <property type="match status" value="1"/>
</dbReference>
<dbReference type="NCBIfam" id="TIGR01128">
    <property type="entry name" value="holA"/>
    <property type="match status" value="1"/>
</dbReference>
<dbReference type="InterPro" id="IPR005790">
    <property type="entry name" value="DNA_polIII_delta"/>
</dbReference>
<evidence type="ECO:0000256" key="2">
    <source>
        <dbReference type="ARBA" id="ARBA00017703"/>
    </source>
</evidence>
<evidence type="ECO:0000256" key="7">
    <source>
        <dbReference type="ARBA" id="ARBA00034754"/>
    </source>
</evidence>
<evidence type="ECO:0000256" key="4">
    <source>
        <dbReference type="ARBA" id="ARBA00022695"/>
    </source>
</evidence>
<evidence type="ECO:0000256" key="6">
    <source>
        <dbReference type="ARBA" id="ARBA00022932"/>
    </source>
</evidence>
<reference evidence="11" key="1">
    <citation type="submission" date="2019-08" db="EMBL/GenBank/DDBJ databases">
        <authorList>
            <person name="Kucharzyk K."/>
            <person name="Murdoch R.W."/>
            <person name="Higgins S."/>
            <person name="Loffler F."/>
        </authorList>
    </citation>
    <scope>NUCLEOTIDE SEQUENCE</scope>
</reference>
<dbReference type="GO" id="GO:0009360">
    <property type="term" value="C:DNA polymerase III complex"/>
    <property type="evidence" value="ECO:0007669"/>
    <property type="project" value="InterPro"/>
</dbReference>
<keyword evidence="4" id="KW-0548">Nucleotidyltransferase</keyword>
<evidence type="ECO:0000313" key="11">
    <source>
        <dbReference type="EMBL" id="MPM37553.1"/>
    </source>
</evidence>
<keyword evidence="3" id="KW-0808">Transferase</keyword>
<organism evidence="11">
    <name type="scientific">bioreactor metagenome</name>
    <dbReference type="NCBI Taxonomy" id="1076179"/>
    <lineage>
        <taxon>unclassified sequences</taxon>
        <taxon>metagenomes</taxon>
        <taxon>ecological metagenomes</taxon>
    </lineage>
</organism>
<dbReference type="EC" id="2.7.7.7" evidence="1"/>
<feature type="domain" description="DNA polymerase III delta subunit-like C-terminal" evidence="10">
    <location>
        <begin position="221"/>
        <end position="339"/>
    </location>
</feature>
<keyword evidence="5" id="KW-0235">DNA replication</keyword>
<dbReference type="GO" id="GO:0003677">
    <property type="term" value="F:DNA binding"/>
    <property type="evidence" value="ECO:0007669"/>
    <property type="project" value="InterPro"/>
</dbReference>
<comment type="caution">
    <text evidence="11">The sequence shown here is derived from an EMBL/GenBank/DDBJ whole genome shotgun (WGS) entry which is preliminary data.</text>
</comment>
<proteinExistence type="inferred from homology"/>
<dbReference type="SUPFAM" id="SSF48019">
    <property type="entry name" value="post-AAA+ oligomerization domain-like"/>
    <property type="match status" value="1"/>
</dbReference>
<dbReference type="Gene3D" id="3.40.50.300">
    <property type="entry name" value="P-loop containing nucleotide triphosphate hydrolases"/>
    <property type="match status" value="1"/>
</dbReference>
<dbReference type="PANTHER" id="PTHR34388:SF1">
    <property type="entry name" value="DNA POLYMERASE III SUBUNIT DELTA"/>
    <property type="match status" value="1"/>
</dbReference>
<sequence length="345" mass="39449">MDWRQLQRDLAAGSIANLYVIHGEDTWQVDRSRTSLMGLIPQTEREFNLVHLDGSALHMLDLEAQLQIGLLGDRKVILIENLRPMMKGNDKEEDSSQLGSVEEEQKWLYHLTHSDNILVLYFYQNLDKRKRFVKQVLNAARVVECPSLKNKRDDMVRIIQDLLQSKKLRADYAVIDHLVQIAGSQIGIAEQEIEKLALIFKPDQPILLKDAQPYLSPSAELNVFQLMELITGKKKVQAMALLTEILRRGEEPFRLLGLIRYQLRQLVRVQQLQANKVSEANMVQALGMGSYALRKTVLQAKAFRPDTLYELLSILVSTEEAMLSGTMDKNSALELLMAQIFVRVQ</sequence>
<dbReference type="InterPro" id="IPR027417">
    <property type="entry name" value="P-loop_NTPase"/>
</dbReference>
<evidence type="ECO:0000256" key="5">
    <source>
        <dbReference type="ARBA" id="ARBA00022705"/>
    </source>
</evidence>
<dbReference type="Pfam" id="PF06144">
    <property type="entry name" value="DNA_pol3_delta"/>
    <property type="match status" value="1"/>
</dbReference>
<dbReference type="InterPro" id="IPR048466">
    <property type="entry name" value="DNA_pol3_delta-like_C"/>
</dbReference>
<evidence type="ECO:0000256" key="8">
    <source>
        <dbReference type="ARBA" id="ARBA00049244"/>
    </source>
</evidence>
<evidence type="ECO:0000256" key="3">
    <source>
        <dbReference type="ARBA" id="ARBA00022679"/>
    </source>
</evidence>
<protein>
    <recommendedName>
        <fullName evidence="2">DNA polymerase III subunit delta</fullName>
        <ecNumber evidence="1">2.7.7.7</ecNumber>
    </recommendedName>
</protein>
<dbReference type="PANTHER" id="PTHR34388">
    <property type="entry name" value="DNA POLYMERASE III SUBUNIT DELTA"/>
    <property type="match status" value="1"/>
</dbReference>
<comment type="catalytic activity">
    <reaction evidence="8">
        <text>DNA(n) + a 2'-deoxyribonucleoside 5'-triphosphate = DNA(n+1) + diphosphate</text>
        <dbReference type="Rhea" id="RHEA:22508"/>
        <dbReference type="Rhea" id="RHEA-COMP:17339"/>
        <dbReference type="Rhea" id="RHEA-COMP:17340"/>
        <dbReference type="ChEBI" id="CHEBI:33019"/>
        <dbReference type="ChEBI" id="CHEBI:61560"/>
        <dbReference type="ChEBI" id="CHEBI:173112"/>
        <dbReference type="EC" id="2.7.7.7"/>
    </reaction>
</comment>
<dbReference type="InterPro" id="IPR010372">
    <property type="entry name" value="DNA_pol3_delta_N"/>
</dbReference>
<dbReference type="GO" id="GO:0003887">
    <property type="term" value="F:DNA-directed DNA polymerase activity"/>
    <property type="evidence" value="ECO:0007669"/>
    <property type="project" value="UniProtKB-KW"/>
</dbReference>
<name>A0A644ZFR7_9ZZZZ</name>
<evidence type="ECO:0000259" key="9">
    <source>
        <dbReference type="Pfam" id="PF06144"/>
    </source>
</evidence>
<dbReference type="InterPro" id="IPR008921">
    <property type="entry name" value="DNA_pol3_clamp-load_cplx_C"/>
</dbReference>
<evidence type="ECO:0000259" key="10">
    <source>
        <dbReference type="Pfam" id="PF21694"/>
    </source>
</evidence>
<dbReference type="Pfam" id="PF21694">
    <property type="entry name" value="DNA_pol3_delta_C"/>
    <property type="match status" value="1"/>
</dbReference>
<dbReference type="SUPFAM" id="SSF52540">
    <property type="entry name" value="P-loop containing nucleoside triphosphate hydrolases"/>
    <property type="match status" value="1"/>
</dbReference>
<dbReference type="AlphaFoldDB" id="A0A644ZFR7"/>
<evidence type="ECO:0000256" key="1">
    <source>
        <dbReference type="ARBA" id="ARBA00012417"/>
    </source>
</evidence>
<feature type="domain" description="DNA polymerase III delta N-terminal" evidence="9">
    <location>
        <begin position="19"/>
        <end position="145"/>
    </location>
</feature>